<protein>
    <recommendedName>
        <fullName evidence="2">Peptidase C39-like domain-containing protein</fullName>
    </recommendedName>
</protein>
<evidence type="ECO:0000313" key="4">
    <source>
        <dbReference type="Proteomes" id="UP000316256"/>
    </source>
</evidence>
<dbReference type="EMBL" id="VIGH01000001">
    <property type="protein sequence ID" value="TQF75197.1"/>
    <property type="molecule type" value="Genomic_DNA"/>
</dbReference>
<feature type="compositionally biased region" description="Acidic residues" evidence="1">
    <location>
        <begin position="82"/>
        <end position="93"/>
    </location>
</feature>
<evidence type="ECO:0000313" key="3">
    <source>
        <dbReference type="EMBL" id="TQF75197.1"/>
    </source>
</evidence>
<dbReference type="InterPro" id="IPR039564">
    <property type="entry name" value="Peptidase_C39-like"/>
</dbReference>
<accession>A0A541BS91</accession>
<comment type="caution">
    <text evidence="3">The sequence shown here is derived from an EMBL/GenBank/DDBJ whole genome shotgun (WGS) entry which is preliminary data.</text>
</comment>
<dbReference type="Pfam" id="PF13529">
    <property type="entry name" value="Peptidase_C39_2"/>
    <property type="match status" value="1"/>
</dbReference>
<reference evidence="3 4" key="1">
    <citation type="submission" date="2019-06" db="EMBL/GenBank/DDBJ databases">
        <title>Rhodococcus spaelei sp. nov., isolated from a cave.</title>
        <authorList>
            <person name="Lee S.D."/>
        </authorList>
    </citation>
    <scope>NUCLEOTIDE SEQUENCE [LARGE SCALE GENOMIC DNA]</scope>
    <source>
        <strain evidence="3 4">C9-5</strain>
    </source>
</reference>
<dbReference type="Proteomes" id="UP000316256">
    <property type="component" value="Unassembled WGS sequence"/>
</dbReference>
<evidence type="ECO:0000259" key="2">
    <source>
        <dbReference type="Pfam" id="PF13529"/>
    </source>
</evidence>
<keyword evidence="4" id="KW-1185">Reference proteome</keyword>
<dbReference type="OrthoDB" id="461196at2"/>
<evidence type="ECO:0000256" key="1">
    <source>
        <dbReference type="SAM" id="MobiDB-lite"/>
    </source>
</evidence>
<gene>
    <name evidence="3" type="ORF">FK531_00375</name>
</gene>
<feature type="domain" description="Peptidase C39-like" evidence="2">
    <location>
        <begin position="118"/>
        <end position="244"/>
    </location>
</feature>
<sequence>MGAGAWSTAADVEHTAVIDETPSVLEPIPAEIDLAPGLPDHPDLPTGDGTGEPSADLDDPGLTSRTNLDAEISSPAAALGLDEIDLTDDEPEPEPTPAPTADDGVHGNPVAWTLNWFYQQVDGYCGPSAVAQVVAQYTGETITDPQLLVDRATELGLMGDPAEGMSLPNIEALLEDQGVSATLTDGSLDDLRERLDNGYGVIAMVDSGEIWHPDQESGEDDTADHVLVVAGIDDTRGVVILSDPGVPSGNQLEVPIEQFEDAWADSGHQMLVTDAPDDGLIDRPRRAAVPVDRSAIIRLGPPRR</sequence>
<dbReference type="AlphaFoldDB" id="A0A541BS91"/>
<name>A0A541BS91_9NOCA</name>
<organism evidence="3 4">
    <name type="scientific">Rhodococcus spelaei</name>
    <dbReference type="NCBI Taxonomy" id="2546320"/>
    <lineage>
        <taxon>Bacteria</taxon>
        <taxon>Bacillati</taxon>
        <taxon>Actinomycetota</taxon>
        <taxon>Actinomycetes</taxon>
        <taxon>Mycobacteriales</taxon>
        <taxon>Nocardiaceae</taxon>
        <taxon>Rhodococcus</taxon>
    </lineage>
</organism>
<dbReference type="Gene3D" id="3.90.70.10">
    <property type="entry name" value="Cysteine proteinases"/>
    <property type="match status" value="1"/>
</dbReference>
<feature type="region of interest" description="Disordered" evidence="1">
    <location>
        <begin position="1"/>
        <end position="106"/>
    </location>
</feature>
<proteinExistence type="predicted"/>